<reference evidence="1" key="4">
    <citation type="submission" date="2025-09" db="UniProtKB">
        <authorList>
            <consortium name="Ensembl"/>
        </authorList>
    </citation>
    <scope>IDENTIFICATION</scope>
</reference>
<dbReference type="HOGENOM" id="CLU_3055532_0_0_1"/>
<dbReference type="Ensembl" id="ENSCINT00000037051.1">
    <property type="protein sequence ID" value="ENSCINP00000031237.1"/>
    <property type="gene ID" value="ENSCING00000023814.1"/>
</dbReference>
<protein>
    <submittedName>
        <fullName evidence="1">Uncharacterized protein</fullName>
    </submittedName>
</protein>
<accession>H2XNK4</accession>
<evidence type="ECO:0000313" key="2">
    <source>
        <dbReference type="Proteomes" id="UP000008144"/>
    </source>
</evidence>
<reference evidence="1" key="2">
    <citation type="journal article" date="2008" name="Genome Biol.">
        <title>Improved genome assembly and evidence-based global gene model set for the chordate Ciona intestinalis: new insight into intron and operon populations.</title>
        <authorList>
            <person name="Satou Y."/>
            <person name="Mineta K."/>
            <person name="Ogasawara M."/>
            <person name="Sasakura Y."/>
            <person name="Shoguchi E."/>
            <person name="Ueno K."/>
            <person name="Yamada L."/>
            <person name="Matsumoto J."/>
            <person name="Wasserscheid J."/>
            <person name="Dewar K."/>
            <person name="Wiley G.B."/>
            <person name="Macmil S.L."/>
            <person name="Roe B.A."/>
            <person name="Zeller R.W."/>
            <person name="Hastings K.E."/>
            <person name="Lemaire P."/>
            <person name="Lindquist E."/>
            <person name="Endo T."/>
            <person name="Hotta K."/>
            <person name="Inaba K."/>
        </authorList>
    </citation>
    <scope>NUCLEOTIDE SEQUENCE [LARGE SCALE GENOMIC DNA]</scope>
    <source>
        <strain evidence="1">wild type</strain>
    </source>
</reference>
<sequence length="54" mass="6211">NKSAQHSGHLNPNQKPPIPSFWSIFLRKMQRWSLRSSQNLVFCATSDIPTTFPL</sequence>
<dbReference type="EMBL" id="EAAA01001019">
    <property type="status" value="NOT_ANNOTATED_CDS"/>
    <property type="molecule type" value="Genomic_DNA"/>
</dbReference>
<dbReference type="InParanoid" id="H2XNK4"/>
<evidence type="ECO:0000313" key="1">
    <source>
        <dbReference type="Ensembl" id="ENSCINP00000031237.1"/>
    </source>
</evidence>
<organism evidence="1 2">
    <name type="scientific">Ciona intestinalis</name>
    <name type="common">Transparent sea squirt</name>
    <name type="synonym">Ascidia intestinalis</name>
    <dbReference type="NCBI Taxonomy" id="7719"/>
    <lineage>
        <taxon>Eukaryota</taxon>
        <taxon>Metazoa</taxon>
        <taxon>Chordata</taxon>
        <taxon>Tunicata</taxon>
        <taxon>Ascidiacea</taxon>
        <taxon>Phlebobranchia</taxon>
        <taxon>Cionidae</taxon>
        <taxon>Ciona</taxon>
    </lineage>
</organism>
<reference evidence="1" key="3">
    <citation type="submission" date="2025-08" db="UniProtKB">
        <authorList>
            <consortium name="Ensembl"/>
        </authorList>
    </citation>
    <scope>IDENTIFICATION</scope>
</reference>
<reference evidence="2" key="1">
    <citation type="journal article" date="2002" name="Science">
        <title>The draft genome of Ciona intestinalis: insights into chordate and vertebrate origins.</title>
        <authorList>
            <person name="Dehal P."/>
            <person name="Satou Y."/>
            <person name="Campbell R.K."/>
            <person name="Chapman J."/>
            <person name="Degnan B."/>
            <person name="De Tomaso A."/>
            <person name="Davidson B."/>
            <person name="Di Gregorio A."/>
            <person name="Gelpke M."/>
            <person name="Goodstein D.M."/>
            <person name="Harafuji N."/>
            <person name="Hastings K.E."/>
            <person name="Ho I."/>
            <person name="Hotta K."/>
            <person name="Huang W."/>
            <person name="Kawashima T."/>
            <person name="Lemaire P."/>
            <person name="Martinez D."/>
            <person name="Meinertzhagen I.A."/>
            <person name="Necula S."/>
            <person name="Nonaka M."/>
            <person name="Putnam N."/>
            <person name="Rash S."/>
            <person name="Saiga H."/>
            <person name="Satake M."/>
            <person name="Terry A."/>
            <person name="Yamada L."/>
            <person name="Wang H.G."/>
            <person name="Awazu S."/>
            <person name="Azumi K."/>
            <person name="Boore J."/>
            <person name="Branno M."/>
            <person name="Chin-Bow S."/>
            <person name="DeSantis R."/>
            <person name="Doyle S."/>
            <person name="Francino P."/>
            <person name="Keys D.N."/>
            <person name="Haga S."/>
            <person name="Hayashi H."/>
            <person name="Hino K."/>
            <person name="Imai K.S."/>
            <person name="Inaba K."/>
            <person name="Kano S."/>
            <person name="Kobayashi K."/>
            <person name="Kobayashi M."/>
            <person name="Lee B.I."/>
            <person name="Makabe K.W."/>
            <person name="Manohar C."/>
            <person name="Matassi G."/>
            <person name="Medina M."/>
            <person name="Mochizuki Y."/>
            <person name="Mount S."/>
            <person name="Morishita T."/>
            <person name="Miura S."/>
            <person name="Nakayama A."/>
            <person name="Nishizaka S."/>
            <person name="Nomoto H."/>
            <person name="Ohta F."/>
            <person name="Oishi K."/>
            <person name="Rigoutsos I."/>
            <person name="Sano M."/>
            <person name="Sasaki A."/>
            <person name="Sasakura Y."/>
            <person name="Shoguchi E."/>
            <person name="Shin-i T."/>
            <person name="Spagnuolo A."/>
            <person name="Stainier D."/>
            <person name="Suzuki M.M."/>
            <person name="Tassy O."/>
            <person name="Takatori N."/>
            <person name="Tokuoka M."/>
            <person name="Yagi K."/>
            <person name="Yoshizaki F."/>
            <person name="Wada S."/>
            <person name="Zhang C."/>
            <person name="Hyatt P.D."/>
            <person name="Larimer F."/>
            <person name="Detter C."/>
            <person name="Doggett N."/>
            <person name="Glavina T."/>
            <person name="Hawkins T."/>
            <person name="Richardson P."/>
            <person name="Lucas S."/>
            <person name="Kohara Y."/>
            <person name="Levine M."/>
            <person name="Satoh N."/>
            <person name="Rokhsar D.S."/>
        </authorList>
    </citation>
    <scope>NUCLEOTIDE SEQUENCE [LARGE SCALE GENOMIC DNA]</scope>
</reference>
<proteinExistence type="predicted"/>
<name>H2XNK4_CIOIN</name>
<dbReference type="AlphaFoldDB" id="H2XNK4"/>
<dbReference type="Proteomes" id="UP000008144">
    <property type="component" value="Chromosome 12"/>
</dbReference>
<keyword evidence="2" id="KW-1185">Reference proteome</keyword>